<keyword evidence="2 5" id="KW-0812">Transmembrane</keyword>
<evidence type="ECO:0000256" key="4">
    <source>
        <dbReference type="ARBA" id="ARBA00023136"/>
    </source>
</evidence>
<dbReference type="Proteomes" id="UP001161325">
    <property type="component" value="Unassembled WGS sequence"/>
</dbReference>
<dbReference type="EMBL" id="BRXS01000002">
    <property type="protein sequence ID" value="GLC24745.1"/>
    <property type="molecule type" value="Genomic_DNA"/>
</dbReference>
<organism evidence="6 7">
    <name type="scientific">Roseisolibacter agri</name>
    <dbReference type="NCBI Taxonomy" id="2014610"/>
    <lineage>
        <taxon>Bacteria</taxon>
        <taxon>Pseudomonadati</taxon>
        <taxon>Gemmatimonadota</taxon>
        <taxon>Gemmatimonadia</taxon>
        <taxon>Gemmatimonadales</taxon>
        <taxon>Gemmatimonadaceae</taxon>
        <taxon>Roseisolibacter</taxon>
    </lineage>
</organism>
<dbReference type="InterPro" id="IPR037673">
    <property type="entry name" value="MSC/AndL"/>
</dbReference>
<dbReference type="RefSeq" id="WP_284349191.1">
    <property type="nucleotide sequence ID" value="NZ_BRXS01000002.1"/>
</dbReference>
<dbReference type="PANTHER" id="PTHR30266">
    <property type="entry name" value="MECHANOSENSITIVE CHANNEL MSCL"/>
    <property type="match status" value="1"/>
</dbReference>
<comment type="subcellular location">
    <subcellularLocation>
        <location evidence="1">Membrane</location>
        <topology evidence="1">Multi-pass membrane protein</topology>
    </subcellularLocation>
</comment>
<protein>
    <submittedName>
        <fullName evidence="6">Large-conductance mechanosensitive channel</fullName>
    </submittedName>
</protein>
<accession>A0AA37V0L6</accession>
<dbReference type="Gene3D" id="1.10.1200.120">
    <property type="entry name" value="Large-conductance mechanosensitive channel, MscL, domain 1"/>
    <property type="match status" value="1"/>
</dbReference>
<evidence type="ECO:0000313" key="7">
    <source>
        <dbReference type="Proteomes" id="UP001161325"/>
    </source>
</evidence>
<evidence type="ECO:0000313" key="6">
    <source>
        <dbReference type="EMBL" id="GLC24745.1"/>
    </source>
</evidence>
<dbReference type="SUPFAM" id="SSF81330">
    <property type="entry name" value="Gated mechanosensitive channel"/>
    <property type="match status" value="1"/>
</dbReference>
<evidence type="ECO:0000256" key="3">
    <source>
        <dbReference type="ARBA" id="ARBA00022989"/>
    </source>
</evidence>
<dbReference type="GO" id="GO:0016020">
    <property type="term" value="C:membrane"/>
    <property type="evidence" value="ECO:0007669"/>
    <property type="project" value="UniProtKB-SubCell"/>
</dbReference>
<dbReference type="Pfam" id="PF01741">
    <property type="entry name" value="MscL"/>
    <property type="match status" value="1"/>
</dbReference>
<feature type="transmembrane region" description="Helical" evidence="5">
    <location>
        <begin position="63"/>
        <end position="85"/>
    </location>
</feature>
<keyword evidence="4 5" id="KW-0472">Membrane</keyword>
<proteinExistence type="predicted"/>
<dbReference type="InterPro" id="IPR036019">
    <property type="entry name" value="MscL_channel"/>
</dbReference>
<evidence type="ECO:0000256" key="2">
    <source>
        <dbReference type="ARBA" id="ARBA00022692"/>
    </source>
</evidence>
<dbReference type="AlphaFoldDB" id="A0AA37V0L6"/>
<evidence type="ECO:0000256" key="5">
    <source>
        <dbReference type="SAM" id="Phobius"/>
    </source>
</evidence>
<name>A0AA37V0L6_9BACT</name>
<gene>
    <name evidence="6" type="ORF">rosag_12580</name>
</gene>
<reference evidence="6" key="1">
    <citation type="submission" date="2022-08" db="EMBL/GenBank/DDBJ databases">
        <title>Draft genome sequencing of Roseisolibacter agri AW1220.</title>
        <authorList>
            <person name="Tobiishi Y."/>
            <person name="Tonouchi A."/>
        </authorList>
    </citation>
    <scope>NUCLEOTIDE SEQUENCE</scope>
    <source>
        <strain evidence="6">AW1220</strain>
    </source>
</reference>
<comment type="caution">
    <text evidence="6">The sequence shown here is derived from an EMBL/GenBank/DDBJ whole genome shotgun (WGS) entry which is preliminary data.</text>
</comment>
<keyword evidence="7" id="KW-1185">Reference proteome</keyword>
<keyword evidence="3 5" id="KW-1133">Transmembrane helix</keyword>
<sequence length="146" mass="15580">MWQEFKAFLIKQNALALAIAVVIGAALNNVVQGIVDGLIMPIVAVATPDPATYQNMTWTLGRLVLKPGLLINAIINFLIVGFVAWRLTKAFIKETPAEPPKTVKACPFCFMGDLDPKASRCPHCTSQLDGAPANLPPGARVPSTVG</sequence>
<evidence type="ECO:0000256" key="1">
    <source>
        <dbReference type="ARBA" id="ARBA00004141"/>
    </source>
</evidence>
<dbReference type="GO" id="GO:0008381">
    <property type="term" value="F:mechanosensitive monoatomic ion channel activity"/>
    <property type="evidence" value="ECO:0007669"/>
    <property type="project" value="TreeGrafter"/>
</dbReference>
<dbReference type="PANTHER" id="PTHR30266:SF2">
    <property type="entry name" value="LARGE-CONDUCTANCE MECHANOSENSITIVE CHANNEL"/>
    <property type="match status" value="1"/>
</dbReference>